<gene>
    <name evidence="6" type="primary">yceD</name>
    <name evidence="6" type="ORF">ACFFIT_06075</name>
</gene>
<evidence type="ECO:0000256" key="1">
    <source>
        <dbReference type="ARBA" id="ARBA00002868"/>
    </source>
</evidence>
<dbReference type="RefSeq" id="WP_385876756.1">
    <property type="nucleotide sequence ID" value="NZ_JBHLXE010000070.1"/>
</dbReference>
<accession>A0ABV6CEG4</accession>
<organism evidence="6 7">
    <name type="scientific">Thorsellia kenyensis</name>
    <dbReference type="NCBI Taxonomy" id="1549888"/>
    <lineage>
        <taxon>Bacteria</taxon>
        <taxon>Pseudomonadati</taxon>
        <taxon>Pseudomonadota</taxon>
        <taxon>Gammaproteobacteria</taxon>
        <taxon>Enterobacterales</taxon>
        <taxon>Thorselliaceae</taxon>
        <taxon>Thorsellia</taxon>
    </lineage>
</organism>
<reference evidence="6 7" key="1">
    <citation type="submission" date="2024-09" db="EMBL/GenBank/DDBJ databases">
        <authorList>
            <person name="Sun Q."/>
            <person name="Mori K."/>
        </authorList>
    </citation>
    <scope>NUCLEOTIDE SEQUENCE [LARGE SCALE GENOMIC DNA]</scope>
    <source>
        <strain evidence="6 7">CCM 8545</strain>
    </source>
</reference>
<keyword evidence="4" id="KW-0690">Ribosome biogenesis</keyword>
<dbReference type="InterPro" id="IPR003772">
    <property type="entry name" value="YceD"/>
</dbReference>
<dbReference type="Pfam" id="PF02620">
    <property type="entry name" value="YceD"/>
    <property type="match status" value="1"/>
</dbReference>
<dbReference type="Proteomes" id="UP001589758">
    <property type="component" value="Unassembled WGS sequence"/>
</dbReference>
<dbReference type="PANTHER" id="PTHR38099:SF1">
    <property type="entry name" value="LARGE RIBOSOMAL RNA SUBUNIT ACCUMULATION PROTEIN YCED"/>
    <property type="match status" value="1"/>
</dbReference>
<name>A0ABV6CEG4_9GAMM</name>
<comment type="caution">
    <text evidence="6">The sequence shown here is derived from an EMBL/GenBank/DDBJ whole genome shotgun (WGS) entry which is preliminary data.</text>
</comment>
<proteinExistence type="inferred from homology"/>
<dbReference type="NCBIfam" id="NF008395">
    <property type="entry name" value="PRK11193.1"/>
    <property type="match status" value="1"/>
</dbReference>
<sequence length="180" mass="20785">MKTNDINFEQKLPHTLDALKCAQKRLDFQGYYTKSLFQERLGDSVESIESDIDISVSFQFDLEKRVVIEGKAGVDVVVYCQRCNEKFKKHIDVKFLLSPIKEIAFADKLPYDYEPILVNEFGEVDLVNAIEDEFLLSLPTFTKHDIESCEVPELVRTFGEIEEDTDKENPFAVLSQLKKH</sequence>
<evidence type="ECO:0000256" key="2">
    <source>
        <dbReference type="ARBA" id="ARBA00010740"/>
    </source>
</evidence>
<comment type="similarity">
    <text evidence="2">Belongs to the DUF177 domain family.</text>
</comment>
<evidence type="ECO:0000313" key="6">
    <source>
        <dbReference type="EMBL" id="MFC0179653.1"/>
    </source>
</evidence>
<comment type="function">
    <text evidence="1">Plays a role in synthesis, processing and/or stability of 23S rRNA.</text>
</comment>
<keyword evidence="7" id="KW-1185">Reference proteome</keyword>
<evidence type="ECO:0000313" key="7">
    <source>
        <dbReference type="Proteomes" id="UP001589758"/>
    </source>
</evidence>
<evidence type="ECO:0000256" key="5">
    <source>
        <dbReference type="ARBA" id="ARBA00031841"/>
    </source>
</evidence>
<dbReference type="EMBL" id="JBHLXE010000070">
    <property type="protein sequence ID" value="MFC0179653.1"/>
    <property type="molecule type" value="Genomic_DNA"/>
</dbReference>
<dbReference type="PANTHER" id="PTHR38099">
    <property type="entry name" value="LARGE RIBOSOMAL RNA SUBUNIT ACCUMULATION PROTEIN YCED"/>
    <property type="match status" value="1"/>
</dbReference>
<protein>
    <recommendedName>
        <fullName evidence="3">Large ribosomal RNA subunit accumulation protein YceD</fullName>
    </recommendedName>
    <alternativeName>
        <fullName evidence="5">23S rRNA accumulation protein YceD</fullName>
    </alternativeName>
</protein>
<evidence type="ECO:0000256" key="4">
    <source>
        <dbReference type="ARBA" id="ARBA00022517"/>
    </source>
</evidence>
<evidence type="ECO:0000256" key="3">
    <source>
        <dbReference type="ARBA" id="ARBA00015716"/>
    </source>
</evidence>
<dbReference type="InterPro" id="IPR039255">
    <property type="entry name" value="YceD_bac"/>
</dbReference>